<dbReference type="EMBL" id="JBHRSV010000023">
    <property type="protein sequence ID" value="MFC2926750.1"/>
    <property type="molecule type" value="Genomic_DNA"/>
</dbReference>
<dbReference type="Pfam" id="PF03960">
    <property type="entry name" value="ArsC"/>
    <property type="match status" value="1"/>
</dbReference>
<reference evidence="4" key="1">
    <citation type="journal article" date="2019" name="Int. J. Syst. Evol. Microbiol.">
        <title>The Global Catalogue of Microorganisms (GCM) 10K type strain sequencing project: providing services to taxonomists for standard genome sequencing and annotation.</title>
        <authorList>
            <consortium name="The Broad Institute Genomics Platform"/>
            <consortium name="The Broad Institute Genome Sequencing Center for Infectious Disease"/>
            <person name="Wu L."/>
            <person name="Ma J."/>
        </authorList>
    </citation>
    <scope>NUCLEOTIDE SEQUENCE [LARGE SCALE GENOMIC DNA]</scope>
    <source>
        <strain evidence="4">KCTC 52487</strain>
    </source>
</reference>
<dbReference type="PANTHER" id="PTHR30041:SF8">
    <property type="entry name" value="PROTEIN YFFB"/>
    <property type="match status" value="1"/>
</dbReference>
<dbReference type="InterPro" id="IPR006660">
    <property type="entry name" value="Arsenate_reductase-like"/>
</dbReference>
<dbReference type="InterPro" id="IPR036249">
    <property type="entry name" value="Thioredoxin-like_sf"/>
</dbReference>
<evidence type="ECO:0000256" key="1">
    <source>
        <dbReference type="ARBA" id="ARBA00007198"/>
    </source>
</evidence>
<evidence type="ECO:0000313" key="3">
    <source>
        <dbReference type="EMBL" id="MFC2926750.1"/>
    </source>
</evidence>
<proteinExistence type="inferred from homology"/>
<comment type="caution">
    <text evidence="3">The sequence shown here is derived from an EMBL/GenBank/DDBJ whole genome shotgun (WGS) entry which is preliminary data.</text>
</comment>
<dbReference type="SUPFAM" id="SSF52833">
    <property type="entry name" value="Thioredoxin-like"/>
    <property type="match status" value="1"/>
</dbReference>
<evidence type="ECO:0000256" key="2">
    <source>
        <dbReference type="PROSITE-ProRule" id="PRU01282"/>
    </source>
</evidence>
<dbReference type="Proteomes" id="UP001595379">
    <property type="component" value="Unassembled WGS sequence"/>
</dbReference>
<dbReference type="RefSeq" id="WP_343165788.1">
    <property type="nucleotide sequence ID" value="NZ_JBHRSV010000023.1"/>
</dbReference>
<dbReference type="PANTHER" id="PTHR30041">
    <property type="entry name" value="ARSENATE REDUCTASE"/>
    <property type="match status" value="1"/>
</dbReference>
<evidence type="ECO:0000313" key="4">
    <source>
        <dbReference type="Proteomes" id="UP001595379"/>
    </source>
</evidence>
<accession>A0ABV6ZZ06</accession>
<name>A0ABV6ZZ06_9PROT</name>
<protein>
    <submittedName>
        <fullName evidence="3">ArsC/Spx/MgsR family protein</fullName>
    </submittedName>
</protein>
<comment type="similarity">
    <text evidence="1 2">Belongs to the ArsC family.</text>
</comment>
<gene>
    <name evidence="3" type="ORF">ACFOOR_11595</name>
</gene>
<sequence length="115" mass="12182">MITLYGIKTCDTCRKAMKALDAAGRAYDFVDLRADADVTALAPKWLAAVGTDTLVNRKSTTWRSLSDAEKAKANSDAGAADLLAAHPTLVKRPVIETGGDVFVGWTGEVQKTVGV</sequence>
<dbReference type="Gene3D" id="3.40.30.10">
    <property type="entry name" value="Glutaredoxin"/>
    <property type="match status" value="1"/>
</dbReference>
<organism evidence="3 4">
    <name type="scientific">Hyphobacterium vulgare</name>
    <dbReference type="NCBI Taxonomy" id="1736751"/>
    <lineage>
        <taxon>Bacteria</taxon>
        <taxon>Pseudomonadati</taxon>
        <taxon>Pseudomonadota</taxon>
        <taxon>Alphaproteobacteria</taxon>
        <taxon>Maricaulales</taxon>
        <taxon>Maricaulaceae</taxon>
        <taxon>Hyphobacterium</taxon>
    </lineage>
</organism>
<keyword evidence="4" id="KW-1185">Reference proteome</keyword>
<dbReference type="PROSITE" id="PS51353">
    <property type="entry name" value="ARSC"/>
    <property type="match status" value="1"/>
</dbReference>